<dbReference type="AlphaFoldDB" id="A0A1U7M514"/>
<dbReference type="RefSeq" id="WP_075727189.1">
    <property type="nucleotide sequence ID" value="NZ_LTDM01000032.1"/>
</dbReference>
<dbReference type="InterPro" id="IPR011576">
    <property type="entry name" value="Pyridox_Oxase_N"/>
</dbReference>
<dbReference type="Pfam" id="PF01243">
    <property type="entry name" value="PNPOx_N"/>
    <property type="match status" value="1"/>
</dbReference>
<keyword evidence="3" id="KW-1185">Reference proteome</keyword>
<evidence type="ECO:0000259" key="1">
    <source>
        <dbReference type="Pfam" id="PF01243"/>
    </source>
</evidence>
<evidence type="ECO:0000313" key="3">
    <source>
        <dbReference type="Proteomes" id="UP000186112"/>
    </source>
</evidence>
<dbReference type="PANTHER" id="PTHR34071">
    <property type="entry name" value="5-NITROIMIDAZOLE ANTIBIOTICS RESISTANCE PROTEIN, NIMA-FAMILY-RELATED PROTEIN-RELATED"/>
    <property type="match status" value="1"/>
</dbReference>
<gene>
    <name evidence="2" type="ORF">TICRE_17630</name>
</gene>
<evidence type="ECO:0000313" key="2">
    <source>
        <dbReference type="EMBL" id="OLS02376.1"/>
    </source>
</evidence>
<accession>A0A1U7M514</accession>
<dbReference type="SUPFAM" id="SSF50475">
    <property type="entry name" value="FMN-binding split barrel"/>
    <property type="match status" value="1"/>
</dbReference>
<name>A0A1U7M514_TISCR</name>
<dbReference type="EMBL" id="LTDM01000032">
    <property type="protein sequence ID" value="OLS02376.1"/>
    <property type="molecule type" value="Genomic_DNA"/>
</dbReference>
<dbReference type="PANTHER" id="PTHR34071:SF2">
    <property type="entry name" value="FLAVIN-NUCLEOTIDE-BINDING PROTEIN"/>
    <property type="match status" value="1"/>
</dbReference>
<dbReference type="Proteomes" id="UP000186112">
    <property type="component" value="Unassembled WGS sequence"/>
</dbReference>
<dbReference type="Gene3D" id="2.30.110.10">
    <property type="entry name" value="Electron Transport, Fmn-binding Protein, Chain A"/>
    <property type="match status" value="1"/>
</dbReference>
<dbReference type="OrthoDB" id="9794935at2"/>
<comment type="caution">
    <text evidence="2">The sequence shown here is derived from an EMBL/GenBank/DDBJ whole genome shotgun (WGS) entry which is preliminary data.</text>
</comment>
<feature type="domain" description="Pyridoxamine 5'-phosphate oxidase N-terminal" evidence="1">
    <location>
        <begin position="15"/>
        <end position="168"/>
    </location>
</feature>
<organism evidence="2 3">
    <name type="scientific">Tissierella creatinophila DSM 6911</name>
    <dbReference type="NCBI Taxonomy" id="1123403"/>
    <lineage>
        <taxon>Bacteria</taxon>
        <taxon>Bacillati</taxon>
        <taxon>Bacillota</taxon>
        <taxon>Tissierellia</taxon>
        <taxon>Tissierellales</taxon>
        <taxon>Tissierellaceae</taxon>
        <taxon>Tissierella</taxon>
    </lineage>
</organism>
<protein>
    <submittedName>
        <fullName evidence="2">Pyridoxamine 5'-phosphate oxidase</fullName>
    </submittedName>
</protein>
<dbReference type="InterPro" id="IPR012349">
    <property type="entry name" value="Split_barrel_FMN-bd"/>
</dbReference>
<sequence>MRRKDREMDREFGLDIIDKSDYGILSMIDEEGKPYGIPLSIVRDRDMLYFHTGMKGKKVEALEKKPNVSVSFVGEVKVPEIYTDEELELMNTDPSKAAQFISGVFTTEFESAIVKGNVKLIEDIEEKIKGMKLICEKYTPTKMKYFDAAIKSSLSVTSIYSITIEEITAKRKKYDTKGIEMKWGRKK</sequence>
<reference evidence="2 3" key="1">
    <citation type="submission" date="2016-02" db="EMBL/GenBank/DDBJ databases">
        <title>Genome sequence of Tissierella creatinophila DSM 6911.</title>
        <authorList>
            <person name="Poehlein A."/>
            <person name="Daniel R."/>
        </authorList>
    </citation>
    <scope>NUCLEOTIDE SEQUENCE [LARGE SCALE GENOMIC DNA]</scope>
    <source>
        <strain evidence="2 3">DSM 6911</strain>
    </source>
</reference>
<proteinExistence type="predicted"/>